<sequence length="394" mass="42917">MHTERVAPMPTIERPDSPAPGQARYRVAVIGGGPAGSSCALALARAGIADVLVVEAGSYADARIGESIPPESRILFRRLGIDEAFVAQAHEPCYGSCSYWGSDKRGYNDSVLSPHGHGWHLDRRRFDAFLASQARAAGAELLTGHALLASGQGDPSGYTLSLGRAAHVASRVQADFVVDASGARSVFARQRGATRLDSNPLICIAARLARPDTGAPASMLTHLEAVEHGWWYLASVPGNTVVVMFATHAQAVRTMRLHQPEPWHRMLRAARRTWQLVCDLGLDLLDLRLKSYPAPSQRLDRLYGDCWLAIGDAASAYDPITAQGIIKSLSHGVAAAEAIQKRIGGDPDALDAFSRMVQAQYRQYLQMRHHFYSLEQRWPAADFWKQCTESSNLG</sequence>
<organism evidence="3 4">
    <name type="scientific">Burkholderia stabilis</name>
    <dbReference type="NCBI Taxonomy" id="95485"/>
    <lineage>
        <taxon>Bacteria</taxon>
        <taxon>Pseudomonadati</taxon>
        <taxon>Pseudomonadota</taxon>
        <taxon>Betaproteobacteria</taxon>
        <taxon>Burkholderiales</taxon>
        <taxon>Burkholderiaceae</taxon>
        <taxon>Burkholderia</taxon>
        <taxon>Burkholderia cepacia complex</taxon>
    </lineage>
</organism>
<feature type="domain" description="FAD-binding" evidence="2">
    <location>
        <begin position="25"/>
        <end position="357"/>
    </location>
</feature>
<dbReference type="PRINTS" id="PR00420">
    <property type="entry name" value="RNGMNOXGNASE"/>
</dbReference>
<dbReference type="Proteomes" id="UP000218432">
    <property type="component" value="Chromosome 2"/>
</dbReference>
<dbReference type="GO" id="GO:0071949">
    <property type="term" value="F:FAD binding"/>
    <property type="evidence" value="ECO:0007669"/>
    <property type="project" value="InterPro"/>
</dbReference>
<protein>
    <submittedName>
        <fullName evidence="3">Glucose-inhibited division protein A</fullName>
    </submittedName>
</protein>
<gene>
    <name evidence="3" type="ORF">BSFP_061030</name>
</gene>
<dbReference type="InterPro" id="IPR002938">
    <property type="entry name" value="FAD-bd"/>
</dbReference>
<dbReference type="AlphaFoldDB" id="A0A1Y1BTZ1"/>
<dbReference type="PANTHER" id="PTHR43747:SF1">
    <property type="entry name" value="SLR1998 PROTEIN"/>
    <property type="match status" value="1"/>
</dbReference>
<evidence type="ECO:0000313" key="3">
    <source>
        <dbReference type="EMBL" id="BAX63235.1"/>
    </source>
</evidence>
<proteinExistence type="predicted"/>
<evidence type="ECO:0000259" key="2">
    <source>
        <dbReference type="Pfam" id="PF01494"/>
    </source>
</evidence>
<evidence type="ECO:0000313" key="4">
    <source>
        <dbReference type="Proteomes" id="UP000218432"/>
    </source>
</evidence>
<dbReference type="Pfam" id="PF01494">
    <property type="entry name" value="FAD_binding_3"/>
    <property type="match status" value="1"/>
</dbReference>
<dbReference type="Gene3D" id="3.50.50.60">
    <property type="entry name" value="FAD/NAD(P)-binding domain"/>
    <property type="match status" value="1"/>
</dbReference>
<dbReference type="PANTHER" id="PTHR43747">
    <property type="entry name" value="FAD-BINDING PROTEIN"/>
    <property type="match status" value="1"/>
</dbReference>
<evidence type="ECO:0000256" key="1">
    <source>
        <dbReference type="SAM" id="MobiDB-lite"/>
    </source>
</evidence>
<accession>A0A1Y1BTZ1</accession>
<dbReference type="InterPro" id="IPR036188">
    <property type="entry name" value="FAD/NAD-bd_sf"/>
</dbReference>
<feature type="region of interest" description="Disordered" evidence="1">
    <location>
        <begin position="1"/>
        <end position="20"/>
    </location>
</feature>
<dbReference type="SUPFAM" id="SSF51905">
    <property type="entry name" value="FAD/NAD(P)-binding domain"/>
    <property type="match status" value="1"/>
</dbReference>
<dbReference type="Gene3D" id="3.30.9.100">
    <property type="match status" value="1"/>
</dbReference>
<reference evidence="3 4" key="1">
    <citation type="journal article" date="2017" name="Genome Announc.">
        <title>Complete Genome Sequence of Burkholderia stabilis FERMP-21014.</title>
        <authorList>
            <person name="Konishi K."/>
            <person name="Kumagai T."/>
            <person name="Sakasegawa S."/>
            <person name="Tamura T."/>
        </authorList>
    </citation>
    <scope>NUCLEOTIDE SEQUENCE [LARGE SCALE GENOMIC DNA]</scope>
    <source>
        <strain evidence="3 4">FERMP-21014</strain>
    </source>
</reference>
<dbReference type="InterPro" id="IPR050816">
    <property type="entry name" value="Flavin-dep_Halogenase_NPB"/>
</dbReference>
<dbReference type="EMBL" id="AP018112">
    <property type="protein sequence ID" value="BAX63235.1"/>
    <property type="molecule type" value="Genomic_DNA"/>
</dbReference>
<name>A0A1Y1BTZ1_9BURK</name>